<keyword evidence="1" id="KW-0805">Transcription regulation</keyword>
<feature type="domain" description="HTH hxlR-type" evidence="4">
    <location>
        <begin position="12"/>
        <end position="114"/>
    </location>
</feature>
<reference evidence="5 6" key="1">
    <citation type="submission" date="2014-12" db="EMBL/GenBank/DDBJ databases">
        <title>Genome sequencing of Alteromonas marina AD001.</title>
        <authorList>
            <person name="Adrian T.G.S."/>
            <person name="Chan K.G."/>
        </authorList>
    </citation>
    <scope>NUCLEOTIDE SEQUENCE [LARGE SCALE GENOMIC DNA]</scope>
    <source>
        <strain evidence="5 6">AD001</strain>
    </source>
</reference>
<dbReference type="InterPro" id="IPR036390">
    <property type="entry name" value="WH_DNA-bd_sf"/>
</dbReference>
<evidence type="ECO:0000256" key="2">
    <source>
        <dbReference type="ARBA" id="ARBA00023125"/>
    </source>
</evidence>
<dbReference type="Gene3D" id="1.10.10.10">
    <property type="entry name" value="Winged helix-like DNA-binding domain superfamily/Winged helix DNA-binding domain"/>
    <property type="match status" value="1"/>
</dbReference>
<keyword evidence="3" id="KW-0804">Transcription</keyword>
<evidence type="ECO:0000259" key="4">
    <source>
        <dbReference type="PROSITE" id="PS51118"/>
    </source>
</evidence>
<dbReference type="EMBL" id="JWLW01000001">
    <property type="protein sequence ID" value="KHT57843.1"/>
    <property type="molecule type" value="Genomic_DNA"/>
</dbReference>
<dbReference type="PROSITE" id="PS51118">
    <property type="entry name" value="HTH_HXLR"/>
    <property type="match status" value="1"/>
</dbReference>
<keyword evidence="6" id="KW-1185">Reference proteome</keyword>
<dbReference type="PANTHER" id="PTHR33204:SF37">
    <property type="entry name" value="HTH-TYPE TRANSCRIPTIONAL REGULATOR YODB"/>
    <property type="match status" value="1"/>
</dbReference>
<protein>
    <submittedName>
        <fullName evidence="5">HxlR family transcriptional regulator</fullName>
    </submittedName>
</protein>
<dbReference type="PANTHER" id="PTHR33204">
    <property type="entry name" value="TRANSCRIPTIONAL REGULATOR, MARR FAMILY"/>
    <property type="match status" value="1"/>
</dbReference>
<comment type="caution">
    <text evidence="5">The sequence shown here is derived from an EMBL/GenBank/DDBJ whole genome shotgun (WGS) entry which is preliminary data.</text>
</comment>
<dbReference type="SUPFAM" id="SSF46785">
    <property type="entry name" value="Winged helix' DNA-binding domain"/>
    <property type="match status" value="1"/>
</dbReference>
<evidence type="ECO:0000256" key="1">
    <source>
        <dbReference type="ARBA" id="ARBA00023015"/>
    </source>
</evidence>
<evidence type="ECO:0000256" key="3">
    <source>
        <dbReference type="ARBA" id="ARBA00023163"/>
    </source>
</evidence>
<organism evidence="5 6">
    <name type="scientific">Alteromonas marina</name>
    <dbReference type="NCBI Taxonomy" id="203795"/>
    <lineage>
        <taxon>Bacteria</taxon>
        <taxon>Pseudomonadati</taxon>
        <taxon>Pseudomonadota</taxon>
        <taxon>Gammaproteobacteria</taxon>
        <taxon>Alteromonadales</taxon>
        <taxon>Alteromonadaceae</taxon>
        <taxon>Alteromonas/Salinimonas group</taxon>
        <taxon>Alteromonas</taxon>
    </lineage>
</organism>
<dbReference type="InterPro" id="IPR036388">
    <property type="entry name" value="WH-like_DNA-bd_sf"/>
</dbReference>
<keyword evidence="2" id="KW-0238">DNA-binding</keyword>
<evidence type="ECO:0000313" key="6">
    <source>
        <dbReference type="Proteomes" id="UP000031197"/>
    </source>
</evidence>
<dbReference type="RefSeq" id="WP_039216240.1">
    <property type="nucleotide sequence ID" value="NZ_JWLW01000001.1"/>
</dbReference>
<dbReference type="Proteomes" id="UP000031197">
    <property type="component" value="Unassembled WGS sequence"/>
</dbReference>
<dbReference type="Pfam" id="PF01638">
    <property type="entry name" value="HxlR"/>
    <property type="match status" value="1"/>
</dbReference>
<dbReference type="GO" id="GO:0003677">
    <property type="term" value="F:DNA binding"/>
    <property type="evidence" value="ECO:0007669"/>
    <property type="project" value="UniProtKB-KW"/>
</dbReference>
<dbReference type="OrthoDB" id="9807069at2"/>
<accession>A0A0B3YKH4</accession>
<dbReference type="InterPro" id="IPR002577">
    <property type="entry name" value="HTH_HxlR"/>
</dbReference>
<gene>
    <name evidence="5" type="ORF">RJ41_00490</name>
</gene>
<dbReference type="AlphaFoldDB" id="A0A0B3YKH4"/>
<proteinExistence type="predicted"/>
<sequence>MNFKEKQIERKIPPQESARMVETIYGCKWSLTVYQLLANGINRPGEMVRTVDGLSTKVLNQCLKKNTEFGILKKTVYHELPPRVEYQVTEFGNKFLAVLEQIEALQEDLNNLSR</sequence>
<evidence type="ECO:0000313" key="5">
    <source>
        <dbReference type="EMBL" id="KHT57843.1"/>
    </source>
</evidence>
<name>A0A0B3YKH4_9ALTE</name>